<evidence type="ECO:0000313" key="3">
    <source>
        <dbReference type="Proteomes" id="UP001159363"/>
    </source>
</evidence>
<reference evidence="2 3" key="1">
    <citation type="submission" date="2023-02" db="EMBL/GenBank/DDBJ databases">
        <title>LHISI_Scaffold_Assembly.</title>
        <authorList>
            <person name="Stuart O.P."/>
            <person name="Cleave R."/>
            <person name="Magrath M.J.L."/>
            <person name="Mikheyev A.S."/>
        </authorList>
    </citation>
    <scope>NUCLEOTIDE SEQUENCE [LARGE SCALE GENOMIC DNA]</scope>
    <source>
        <strain evidence="2">Daus_M_001</strain>
        <tissue evidence="2">Leg muscle</tissue>
    </source>
</reference>
<feature type="region of interest" description="Disordered" evidence="1">
    <location>
        <begin position="319"/>
        <end position="342"/>
    </location>
</feature>
<feature type="region of interest" description="Disordered" evidence="1">
    <location>
        <begin position="1"/>
        <end position="51"/>
    </location>
</feature>
<gene>
    <name evidence="2" type="ORF">PR048_020597</name>
</gene>
<dbReference type="EMBL" id="JARBHB010000007">
    <property type="protein sequence ID" value="KAJ8879976.1"/>
    <property type="molecule type" value="Genomic_DNA"/>
</dbReference>
<keyword evidence="3" id="KW-1185">Reference proteome</keyword>
<protein>
    <submittedName>
        <fullName evidence="2">Uncharacterized protein</fullName>
    </submittedName>
</protein>
<evidence type="ECO:0000313" key="2">
    <source>
        <dbReference type="EMBL" id="KAJ8879976.1"/>
    </source>
</evidence>
<feature type="compositionally biased region" description="Basic and acidic residues" evidence="1">
    <location>
        <begin position="319"/>
        <end position="328"/>
    </location>
</feature>
<name>A0ABQ9H6P7_9NEOP</name>
<sequence length="342" mass="38363">MEQRRNARAGETGDRRENPPASGIVRHDSHTRKPGSDPGSPRWEATPLRRVPPVPTRTPLCPFAASQRNFSLSLWRALPLACWFSRSTAVSFHTCIPAMFHIRLVPPSLTLDWTSQAADFAATEALRLWREMCLGAPASSRPEHAKYGAPRSLPAVASNAWNTEEKPCPLCGWQALITVQRLTFPPRRLPQSAALVPLHLTLAHSASLSRRRRMWDECTIHAGPALNLPTFRQVTAGIPVVTQECDESTARQFRTLRLAAIAHLMRVPVSLLSFPRLRPRSAGELSRQAGTLKLFVCLFHCAQSMRVIDVRMEQRRNERAVEMGDPRENPPTNGIVRHDYHI</sequence>
<comment type="caution">
    <text evidence="2">The sequence shown here is derived from an EMBL/GenBank/DDBJ whole genome shotgun (WGS) entry which is preliminary data.</text>
</comment>
<organism evidence="2 3">
    <name type="scientific">Dryococelus australis</name>
    <dbReference type="NCBI Taxonomy" id="614101"/>
    <lineage>
        <taxon>Eukaryota</taxon>
        <taxon>Metazoa</taxon>
        <taxon>Ecdysozoa</taxon>
        <taxon>Arthropoda</taxon>
        <taxon>Hexapoda</taxon>
        <taxon>Insecta</taxon>
        <taxon>Pterygota</taxon>
        <taxon>Neoptera</taxon>
        <taxon>Polyneoptera</taxon>
        <taxon>Phasmatodea</taxon>
        <taxon>Verophasmatodea</taxon>
        <taxon>Anareolatae</taxon>
        <taxon>Phasmatidae</taxon>
        <taxon>Eurycanthinae</taxon>
        <taxon>Dryococelus</taxon>
    </lineage>
</organism>
<dbReference type="Proteomes" id="UP001159363">
    <property type="component" value="Chromosome 6"/>
</dbReference>
<evidence type="ECO:0000256" key="1">
    <source>
        <dbReference type="SAM" id="MobiDB-lite"/>
    </source>
</evidence>
<proteinExistence type="predicted"/>
<accession>A0ABQ9H6P7</accession>